<reference evidence="3 4" key="1">
    <citation type="journal article" date="2012" name="ISME J.">
        <title>Nitrification expanded: discovery, physiology and genomics of a nitrite-oxidizing bacterium from the phylum Chloroflexi.</title>
        <authorList>
            <person name="Sorokin D.Y."/>
            <person name="Lucker S."/>
            <person name="Vejmelkova D."/>
            <person name="Kostrikina N.A."/>
            <person name="Kleerebezem R."/>
            <person name="Rijpstra W.I."/>
            <person name="Damste J.S."/>
            <person name="Le Paslier D."/>
            <person name="Muyzer G."/>
            <person name="Wagner M."/>
            <person name="van Loosdrecht M.C."/>
            <person name="Daims H."/>
        </authorList>
    </citation>
    <scope>NUCLEOTIDE SEQUENCE [LARGE SCALE GENOMIC DNA]</scope>
    <source>
        <strain evidence="4">none</strain>
    </source>
</reference>
<dbReference type="InterPro" id="IPR019965">
    <property type="entry name" value="PPOX_F420-dep_Rv2061_put"/>
</dbReference>
<dbReference type="EMBL" id="CAGS01000342">
    <property type="protein sequence ID" value="CCF84859.1"/>
    <property type="molecule type" value="Genomic_DNA"/>
</dbReference>
<dbReference type="GO" id="GO:0070967">
    <property type="term" value="F:coenzyme F420 binding"/>
    <property type="evidence" value="ECO:0007669"/>
    <property type="project" value="TreeGrafter"/>
</dbReference>
<evidence type="ECO:0000313" key="4">
    <source>
        <dbReference type="Proteomes" id="UP000004221"/>
    </source>
</evidence>
<dbReference type="PANTHER" id="PTHR35176:SF11">
    <property type="entry name" value="PYRIDOXAMINE 5'-PHOSPHATE OXIDASE FAMILY PROTEIN"/>
    <property type="match status" value="1"/>
</dbReference>
<comment type="caution">
    <text evidence="3">The sequence shown here is derived from an EMBL/GenBank/DDBJ whole genome shotgun (WGS) entry which is preliminary data.</text>
</comment>
<feature type="domain" description="Pyridoxamine 5'-phosphate oxidase N-terminal" evidence="2">
    <location>
        <begin position="18"/>
        <end position="96"/>
    </location>
</feature>
<dbReference type="OrthoDB" id="163808at2"/>
<dbReference type="InterPro" id="IPR012349">
    <property type="entry name" value="Split_barrel_FMN-bd"/>
</dbReference>
<dbReference type="SUPFAM" id="SSF50475">
    <property type="entry name" value="FMN-binding split barrel"/>
    <property type="match status" value="1"/>
</dbReference>
<accession>I4EJJ7</accession>
<dbReference type="RefSeq" id="WP_008479344.1">
    <property type="nucleotide sequence ID" value="NZ_CAGS01000342.1"/>
</dbReference>
<protein>
    <recommendedName>
        <fullName evidence="2">Pyridoxamine 5'-phosphate oxidase N-terminal domain-containing protein</fullName>
    </recommendedName>
</protein>
<keyword evidence="4" id="KW-1185">Reference proteome</keyword>
<gene>
    <name evidence="3" type="ORF">NITHO_4060013</name>
</gene>
<dbReference type="InterPro" id="IPR011576">
    <property type="entry name" value="Pyridox_Oxase_N"/>
</dbReference>
<dbReference type="GO" id="GO:0016627">
    <property type="term" value="F:oxidoreductase activity, acting on the CH-CH group of donors"/>
    <property type="evidence" value="ECO:0007669"/>
    <property type="project" value="TreeGrafter"/>
</dbReference>
<name>I4EJJ7_9BACT</name>
<dbReference type="Proteomes" id="UP000004221">
    <property type="component" value="Unassembled WGS sequence"/>
</dbReference>
<dbReference type="NCBIfam" id="TIGR03666">
    <property type="entry name" value="Rv2061_F420"/>
    <property type="match status" value="1"/>
</dbReference>
<proteinExistence type="predicted"/>
<organism evidence="3 4">
    <name type="scientific">Nitrolancea hollandica Lb</name>
    <dbReference type="NCBI Taxonomy" id="1129897"/>
    <lineage>
        <taxon>Bacteria</taxon>
        <taxon>Pseudomonadati</taxon>
        <taxon>Thermomicrobiota</taxon>
        <taxon>Thermomicrobia</taxon>
        <taxon>Sphaerobacterales</taxon>
        <taxon>Sphaerobacterineae</taxon>
        <taxon>Sphaerobacteraceae</taxon>
        <taxon>Nitrolancea</taxon>
    </lineage>
</organism>
<dbReference type="Gene3D" id="2.30.110.10">
    <property type="entry name" value="Electron Transport, Fmn-binding Protein, Chain A"/>
    <property type="match status" value="1"/>
</dbReference>
<evidence type="ECO:0000256" key="1">
    <source>
        <dbReference type="ARBA" id="ARBA00023002"/>
    </source>
</evidence>
<dbReference type="AlphaFoldDB" id="I4EJJ7"/>
<dbReference type="Pfam" id="PF01243">
    <property type="entry name" value="PNPOx_N"/>
    <property type="match status" value="1"/>
</dbReference>
<evidence type="ECO:0000313" key="3">
    <source>
        <dbReference type="EMBL" id="CCF84859.1"/>
    </source>
</evidence>
<dbReference type="InterPro" id="IPR052019">
    <property type="entry name" value="F420H2_bilvrd_red/Heme_oxyg"/>
</dbReference>
<evidence type="ECO:0000259" key="2">
    <source>
        <dbReference type="Pfam" id="PF01243"/>
    </source>
</evidence>
<dbReference type="PANTHER" id="PTHR35176">
    <property type="entry name" value="HEME OXYGENASE HI_0854-RELATED"/>
    <property type="match status" value="1"/>
</dbReference>
<keyword evidence="1" id="KW-0560">Oxidoreductase</keyword>
<sequence>MSENAALESSGNYFAPLDLSRIALLTTYRRNGQGVATPVTIQLDGGKAYFTTRDSTGKVKRLARNPRVTLAPSTPRGQVIGPTVSGIARRLEGAEAERVLRGGGRWRKLWILVYRILAPRDRWISYEVTPFPSGETVTTDIDAGLRTARARRTKNAPR</sequence>
<dbReference type="GO" id="GO:0005829">
    <property type="term" value="C:cytosol"/>
    <property type="evidence" value="ECO:0007669"/>
    <property type="project" value="TreeGrafter"/>
</dbReference>